<keyword evidence="5" id="KW-1185">Reference proteome</keyword>
<feature type="domain" description="ABC transporter" evidence="3">
    <location>
        <begin position="11"/>
        <end position="244"/>
    </location>
</feature>
<feature type="region of interest" description="Disordered" evidence="2">
    <location>
        <begin position="239"/>
        <end position="261"/>
    </location>
</feature>
<dbReference type="RefSeq" id="WP_386715411.1">
    <property type="nucleotide sequence ID" value="NZ_JBHRSZ010000002.1"/>
</dbReference>
<dbReference type="SUPFAM" id="SSF52540">
    <property type="entry name" value="P-loop containing nucleoside triphosphate hydrolases"/>
    <property type="match status" value="1"/>
</dbReference>
<dbReference type="InterPro" id="IPR050153">
    <property type="entry name" value="Metal_Ion_Import_ABC"/>
</dbReference>
<dbReference type="PROSITE" id="PS50893">
    <property type="entry name" value="ABC_TRANSPORTER_2"/>
    <property type="match status" value="1"/>
</dbReference>
<dbReference type="Proteomes" id="UP001595476">
    <property type="component" value="Unassembled WGS sequence"/>
</dbReference>
<reference evidence="5" key="1">
    <citation type="journal article" date="2019" name="Int. J. Syst. Evol. Microbiol.">
        <title>The Global Catalogue of Microorganisms (GCM) 10K type strain sequencing project: providing services to taxonomists for standard genome sequencing and annotation.</title>
        <authorList>
            <consortium name="The Broad Institute Genomics Platform"/>
            <consortium name="The Broad Institute Genome Sequencing Center for Infectious Disease"/>
            <person name="Wu L."/>
            <person name="Ma J."/>
        </authorList>
    </citation>
    <scope>NUCLEOTIDE SEQUENCE [LARGE SCALE GENOMIC DNA]</scope>
    <source>
        <strain evidence="5">KCTC 52438</strain>
    </source>
</reference>
<dbReference type="GO" id="GO:0005524">
    <property type="term" value="F:ATP binding"/>
    <property type="evidence" value="ECO:0007669"/>
    <property type="project" value="UniProtKB-KW"/>
</dbReference>
<evidence type="ECO:0000313" key="4">
    <source>
        <dbReference type="EMBL" id="MFC3149796.1"/>
    </source>
</evidence>
<evidence type="ECO:0000256" key="2">
    <source>
        <dbReference type="SAM" id="MobiDB-lite"/>
    </source>
</evidence>
<protein>
    <submittedName>
        <fullName evidence="4">Metal ABC transporter ATP-binding protein</fullName>
    </submittedName>
</protein>
<dbReference type="EMBL" id="JBHRSZ010000002">
    <property type="protein sequence ID" value="MFC3149796.1"/>
    <property type="molecule type" value="Genomic_DNA"/>
</dbReference>
<accession>A0ABV7HAX2</accession>
<evidence type="ECO:0000259" key="3">
    <source>
        <dbReference type="PROSITE" id="PS50893"/>
    </source>
</evidence>
<dbReference type="InterPro" id="IPR003439">
    <property type="entry name" value="ABC_transporter-like_ATP-bd"/>
</dbReference>
<dbReference type="PANTHER" id="PTHR42734">
    <property type="entry name" value="METAL TRANSPORT SYSTEM ATP-BINDING PROTEIN TM_0124-RELATED"/>
    <property type="match status" value="1"/>
</dbReference>
<sequence length="261" mass="28781">MIPSLISGPSLTLDNVSLTIGSQRLLDAIHCEFESGQWHAVLGPNGGGKSTLLKTILGLTPHSGSIKVNWPKEALTGAKSKRGNIGYIPQLMPFDASLPISVRDYLLMSLSSRPIWFKRKLPKTVETALEHIQLKDKLDRRIGDLSGGERQRLMLTTAMLQNPSLLILDEPMTGLDKTGQQETLSLLSKFHQAGGTIVMVEHDWNIVKNHCDQVYWIDSSLKLKQSATEFFEQAASSNQEKQGIELSPSMSQTANHPLITS</sequence>
<organism evidence="4 5">
    <name type="scientific">Litoribrevibacter euphylliae</name>
    <dbReference type="NCBI Taxonomy" id="1834034"/>
    <lineage>
        <taxon>Bacteria</taxon>
        <taxon>Pseudomonadati</taxon>
        <taxon>Pseudomonadota</taxon>
        <taxon>Gammaproteobacteria</taxon>
        <taxon>Oceanospirillales</taxon>
        <taxon>Oceanospirillaceae</taxon>
        <taxon>Litoribrevibacter</taxon>
    </lineage>
</organism>
<feature type="compositionally biased region" description="Polar residues" evidence="2">
    <location>
        <begin position="248"/>
        <end position="261"/>
    </location>
</feature>
<dbReference type="PANTHER" id="PTHR42734:SF7">
    <property type="entry name" value="ATP-BINDING COMPONENT OF ABC TRANSPORTER-RELATED"/>
    <property type="match status" value="1"/>
</dbReference>
<dbReference type="Pfam" id="PF00005">
    <property type="entry name" value="ABC_tran"/>
    <property type="match status" value="1"/>
</dbReference>
<name>A0ABV7HAX2_9GAMM</name>
<gene>
    <name evidence="4" type="ORF">ACFOEK_02015</name>
</gene>
<comment type="caution">
    <text evidence="4">The sequence shown here is derived from an EMBL/GenBank/DDBJ whole genome shotgun (WGS) entry which is preliminary data.</text>
</comment>
<dbReference type="Gene3D" id="3.40.50.300">
    <property type="entry name" value="P-loop containing nucleotide triphosphate hydrolases"/>
    <property type="match status" value="1"/>
</dbReference>
<evidence type="ECO:0000256" key="1">
    <source>
        <dbReference type="ARBA" id="ARBA00022448"/>
    </source>
</evidence>
<keyword evidence="4" id="KW-0067">ATP-binding</keyword>
<keyword evidence="1" id="KW-0813">Transport</keyword>
<evidence type="ECO:0000313" key="5">
    <source>
        <dbReference type="Proteomes" id="UP001595476"/>
    </source>
</evidence>
<proteinExistence type="predicted"/>
<keyword evidence="4" id="KW-0547">Nucleotide-binding</keyword>
<dbReference type="InterPro" id="IPR027417">
    <property type="entry name" value="P-loop_NTPase"/>
</dbReference>